<dbReference type="RefSeq" id="WP_150222253.1">
    <property type="nucleotide sequence ID" value="NZ_CP031843.2"/>
</dbReference>
<accession>A0A5B9CVS6</accession>
<dbReference type="Proteomes" id="UP000321940">
    <property type="component" value="Chromosome"/>
</dbReference>
<keyword evidence="2" id="KW-1185">Reference proteome</keyword>
<evidence type="ECO:0000313" key="2">
    <source>
        <dbReference type="Proteomes" id="UP000321940"/>
    </source>
</evidence>
<proteinExistence type="predicted"/>
<reference evidence="1 2" key="1">
    <citation type="journal article" date="2020" name="Int. J. Syst. Evol. Microbiol.">
        <title>Bartonella kosoyi sp. nov. and Bartonella krasnovii sp. nov., two novel species closely related to the zoonotic Bartonella elizabethae, isolated from black rats and wild desert rodent-fleas.</title>
        <authorList>
            <person name="Gutierrez R."/>
            <person name="Shalit T."/>
            <person name="Markus B."/>
            <person name="Yuan C."/>
            <person name="Nachum-Biala Y."/>
            <person name="Elad D."/>
            <person name="Harrus S."/>
        </authorList>
    </citation>
    <scope>NUCLEOTIDE SEQUENCE [LARGE SCALE GENOMIC DNA]</scope>
    <source>
        <strain evidence="1 2">Tel Aviv</strain>
    </source>
</reference>
<name>A0A5B9CVS6_9HYPH</name>
<sequence length="72" mass="8255">MTITQKMQPPWYFTELRRCNMFVAKLTQDYHTALKVAAALFSTAKMLTAFSSSYNGVTTFEPLCQNIQSHFP</sequence>
<dbReference type="EMBL" id="CP031843">
    <property type="protein sequence ID" value="QEE08455.1"/>
    <property type="molecule type" value="Genomic_DNA"/>
</dbReference>
<organism evidence="1 2">
    <name type="scientific">Bartonella kosoyi</name>
    <dbReference type="NCBI Taxonomy" id="2133959"/>
    <lineage>
        <taxon>Bacteria</taxon>
        <taxon>Pseudomonadati</taxon>
        <taxon>Pseudomonadota</taxon>
        <taxon>Alphaproteobacteria</taxon>
        <taxon>Hyphomicrobiales</taxon>
        <taxon>Bartonellaceae</taxon>
        <taxon>Bartonella</taxon>
    </lineage>
</organism>
<protein>
    <submittedName>
        <fullName evidence="1">Uncharacterized protein</fullName>
    </submittedName>
</protein>
<dbReference type="AlphaFoldDB" id="A0A5B9CVS6"/>
<gene>
    <name evidence="1" type="ORF">D1093_02070</name>
</gene>
<dbReference type="KEGG" id="bky:D1093_02070"/>
<evidence type="ECO:0000313" key="1">
    <source>
        <dbReference type="EMBL" id="QEE08455.1"/>
    </source>
</evidence>